<evidence type="ECO:0000256" key="4">
    <source>
        <dbReference type="ARBA" id="ARBA00023273"/>
    </source>
</evidence>
<dbReference type="GeneID" id="117234212"/>
<dbReference type="PANTHER" id="PTHR13720:SF13">
    <property type="entry name" value="CILIA- AND FLAGELLA-ASSOCIATED PROTEIN 251"/>
    <property type="match status" value="1"/>
</dbReference>
<dbReference type="KEGG" id="bvk:117234212"/>
<keyword evidence="3" id="KW-0677">Repeat</keyword>
<dbReference type="Gene3D" id="2.130.10.10">
    <property type="entry name" value="YVTN repeat-like/Quinoprotein amine dehydrogenase"/>
    <property type="match status" value="3"/>
</dbReference>
<dbReference type="SUPFAM" id="SSF50978">
    <property type="entry name" value="WD40 repeat-like"/>
    <property type="match status" value="2"/>
</dbReference>
<keyword evidence="7" id="KW-0812">Transmembrane</keyword>
<gene>
    <name evidence="9" type="primary">LOC117234212</name>
</gene>
<dbReference type="InterPro" id="IPR050630">
    <property type="entry name" value="WD_repeat_EMAP"/>
</dbReference>
<evidence type="ECO:0000256" key="7">
    <source>
        <dbReference type="SAM" id="Phobius"/>
    </source>
</evidence>
<keyword evidence="7" id="KW-1133">Transmembrane helix</keyword>
<evidence type="ECO:0000256" key="2">
    <source>
        <dbReference type="ARBA" id="ARBA00022574"/>
    </source>
</evidence>
<dbReference type="Pfam" id="PF00400">
    <property type="entry name" value="WD40"/>
    <property type="match status" value="1"/>
</dbReference>
<dbReference type="SMART" id="SM00320">
    <property type="entry name" value="WD40"/>
    <property type="match status" value="6"/>
</dbReference>
<dbReference type="Proteomes" id="UP000504631">
    <property type="component" value="Unplaced"/>
</dbReference>
<feature type="transmembrane region" description="Helical" evidence="7">
    <location>
        <begin position="271"/>
        <end position="294"/>
    </location>
</feature>
<feature type="compositionally biased region" description="Basic and acidic residues" evidence="6">
    <location>
        <begin position="13"/>
        <end position="27"/>
    </location>
</feature>
<dbReference type="AlphaFoldDB" id="A0A6J3KE17"/>
<dbReference type="GO" id="GO:0031514">
    <property type="term" value="C:motile cilium"/>
    <property type="evidence" value="ECO:0007669"/>
    <property type="project" value="TreeGrafter"/>
</dbReference>
<evidence type="ECO:0000256" key="3">
    <source>
        <dbReference type="ARBA" id="ARBA00022737"/>
    </source>
</evidence>
<dbReference type="InterPro" id="IPR001680">
    <property type="entry name" value="WD40_rpt"/>
</dbReference>
<feature type="compositionally biased region" description="Polar residues" evidence="6">
    <location>
        <begin position="1"/>
        <end position="12"/>
    </location>
</feature>
<evidence type="ECO:0000256" key="1">
    <source>
        <dbReference type="ARBA" id="ARBA00004138"/>
    </source>
</evidence>
<dbReference type="Gene3D" id="1.10.238.10">
    <property type="entry name" value="EF-hand"/>
    <property type="match status" value="1"/>
</dbReference>
<evidence type="ECO:0000313" key="9">
    <source>
        <dbReference type="RefSeq" id="XP_033351090.1"/>
    </source>
</evidence>
<evidence type="ECO:0000256" key="6">
    <source>
        <dbReference type="SAM" id="MobiDB-lite"/>
    </source>
</evidence>
<name>A0A6J3KE17_9HYME</name>
<keyword evidence="4" id="KW-0966">Cell projection</keyword>
<evidence type="ECO:0000256" key="5">
    <source>
        <dbReference type="ARBA" id="ARBA00040994"/>
    </source>
</evidence>
<keyword evidence="7" id="KW-0472">Membrane</keyword>
<proteinExistence type="predicted"/>
<evidence type="ECO:0000313" key="8">
    <source>
        <dbReference type="Proteomes" id="UP000504631"/>
    </source>
</evidence>
<dbReference type="InterPro" id="IPR036322">
    <property type="entry name" value="WD40_repeat_dom_sf"/>
</dbReference>
<dbReference type="InterPro" id="IPR015943">
    <property type="entry name" value="WD40/YVTN_repeat-like_dom_sf"/>
</dbReference>
<keyword evidence="2" id="KW-0853">WD repeat</keyword>
<comment type="subcellular location">
    <subcellularLocation>
        <location evidence="1">Cell projection</location>
        <location evidence="1">Cilium</location>
    </subcellularLocation>
</comment>
<feature type="region of interest" description="Disordered" evidence="6">
    <location>
        <begin position="1"/>
        <end position="27"/>
    </location>
</feature>
<feature type="transmembrane region" description="Helical" evidence="7">
    <location>
        <begin position="301"/>
        <end position="320"/>
    </location>
</feature>
<dbReference type="RefSeq" id="XP_033351090.1">
    <property type="nucleotide sequence ID" value="XM_033495199.1"/>
</dbReference>
<organism evidence="8 9">
    <name type="scientific">Bombus vosnesenskii</name>
    <dbReference type="NCBI Taxonomy" id="207650"/>
    <lineage>
        <taxon>Eukaryota</taxon>
        <taxon>Metazoa</taxon>
        <taxon>Ecdysozoa</taxon>
        <taxon>Arthropoda</taxon>
        <taxon>Hexapoda</taxon>
        <taxon>Insecta</taxon>
        <taxon>Pterygota</taxon>
        <taxon>Neoptera</taxon>
        <taxon>Endopterygota</taxon>
        <taxon>Hymenoptera</taxon>
        <taxon>Apocrita</taxon>
        <taxon>Aculeata</taxon>
        <taxon>Apoidea</taxon>
        <taxon>Anthophila</taxon>
        <taxon>Apidae</taxon>
        <taxon>Bombus</taxon>
        <taxon>Pyrobombus</taxon>
    </lineage>
</organism>
<protein>
    <recommendedName>
        <fullName evidence="5">Cilia- and flagella-associated protein 251</fullName>
    </recommendedName>
</protein>
<dbReference type="PANTHER" id="PTHR13720">
    <property type="entry name" value="WD-40 REPEAT PROTEIN"/>
    <property type="match status" value="1"/>
</dbReference>
<accession>A0A6J3KE17</accession>
<keyword evidence="8" id="KW-1185">Reference proteome</keyword>
<sequence>MAANVSIPSCSKESTDSKSERETNIRAPYEKEETDFNLCPFELLWSFGTNSDTPIINLTTKNRTIIAYACSHAIIIYNYKTKYAISLQGHKNTVKTLSTSKDGKWLMSADFEKDCVTVVWDTETGCLNNWPFITKHHCSCYCYCYCSVPISTLFNPHGDKGMTAAKISPNAKYIVTVGNEFHQKVQFWLWTYGKDQPDAFTELTELFSNRIKEIAFNEDCSEEFGLTADYCVAFLKWEQDELKYYIPKILGNVRRYGILNCSCYIPKTQRVLTATTTVLFLHLLYTCYSILFMLSQSYYTYLYIIYLYVKIATCNLIFVIKIDIRYLCVGYVLVWGAFVERQKNKSKDQSAANNKEKRHIKSVQLEKNSIMVILYHDGRIVTGTSEGRISFYDLDLKILYWCQHKLLDSIRSISFDLSSTLLAPGSAVGEFKLESDEEEDFENEEEMEEYSEIKLGDNINERKMKYIEKIESMRYRDQVPSTMSVYLEETLKNYNKNQQAFTKLPHAPTDVTVEGAPFYIENFIIGKCYYIFVHLLFERAYTAKVFRKLILNGIHMQKFCNIFRKGCLSGTVALIEIPALKCRFIFQDQNFAITSLDAHPRSNFIVTGNLQGFVSLYDYERHKRIVRRKTPPLPDFSILLDKQAKKGAITYVTCPQSHEKLIAVTALKYSPIGNLLACGLENGALWMLHPLTLEPLDKNPYKHSTESILKLAFTECEEYMAYADNTLVVAVFKRIGDSPSGSCLWDFIGKYHSHTAKIRDILFGPATIESVVYRFFSVGEDRNLIEYDLKNSGPYPFPGLQIMNTYQIECEAIPLCLAWYPKLGVEGFLMYSNSEYKYRLLNDIMKTIRGTFLGPLCDTPVKHFKVISGKEYKAGKYMVFATNKEIGLQILPFDGNPYKTLGMIGHPRKVRSVVYNVHDCFTTLHRNTKKSIDPGYEFIIKANFSLILIYHYIVSNICLSNDGNILFTFGHNDPCTLMWKIKCRSVDVLAHLGGKGLAPYYCLIDGGEKGWLINEMKHLFYYAQILHQGENVITPRLISDKVSTKEVPNLMRAVGYYPSNEEIEILMGEISYRDYAETGHLVEEIKFEDFVKFYINHRPAFGISLHQIQEAFQVFANSDQMPASQAENPALTREQFMRILLGEGPPEFSIQNGIPFGEPLKIQEAFAYMRFLVGFNENLDEIYNERNEKKSASIDFTFLPEVYLTIKISLNFSYIKKMSLLTFRKMLAESNVLLFIIQRISYKDFIADIMGIELPEETRADDD</sequence>
<reference evidence="9" key="1">
    <citation type="submission" date="2025-08" db="UniProtKB">
        <authorList>
            <consortium name="RefSeq"/>
        </authorList>
    </citation>
    <scope>IDENTIFICATION</scope>
    <source>
        <tissue evidence="9">Muscle</tissue>
    </source>
</reference>